<dbReference type="Pfam" id="PF20566">
    <property type="entry name" value="Eap1"/>
    <property type="match status" value="1"/>
</dbReference>
<evidence type="ECO:0000313" key="2">
    <source>
        <dbReference type="EMBL" id="KAK5054387.1"/>
    </source>
</evidence>
<feature type="compositionally biased region" description="Basic and acidic residues" evidence="1">
    <location>
        <begin position="202"/>
        <end position="252"/>
    </location>
</feature>
<feature type="compositionally biased region" description="Polar residues" evidence="1">
    <location>
        <begin position="432"/>
        <end position="455"/>
    </location>
</feature>
<feature type="compositionally biased region" description="Polar residues" evidence="1">
    <location>
        <begin position="465"/>
        <end position="478"/>
    </location>
</feature>
<feature type="compositionally biased region" description="Polar residues" evidence="1">
    <location>
        <begin position="47"/>
        <end position="64"/>
    </location>
</feature>
<feature type="compositionally biased region" description="Basic and acidic residues" evidence="1">
    <location>
        <begin position="124"/>
        <end position="146"/>
    </location>
</feature>
<evidence type="ECO:0000256" key="1">
    <source>
        <dbReference type="SAM" id="MobiDB-lite"/>
    </source>
</evidence>
<feature type="compositionally biased region" description="Low complexity" evidence="1">
    <location>
        <begin position="606"/>
        <end position="621"/>
    </location>
</feature>
<dbReference type="Proteomes" id="UP001345691">
    <property type="component" value="Unassembled WGS sequence"/>
</dbReference>
<evidence type="ECO:0000313" key="3">
    <source>
        <dbReference type="Proteomes" id="UP001345691"/>
    </source>
</evidence>
<feature type="compositionally biased region" description="Polar residues" evidence="1">
    <location>
        <begin position="678"/>
        <end position="687"/>
    </location>
</feature>
<feature type="compositionally biased region" description="Basic and acidic residues" evidence="1">
    <location>
        <begin position="160"/>
        <end position="189"/>
    </location>
</feature>
<feature type="compositionally biased region" description="Pro residues" evidence="1">
    <location>
        <begin position="691"/>
        <end position="712"/>
    </location>
</feature>
<sequence length="763" mass="84317">MSGIYSVDDLLKLRASPLICSPANLPPIEEWMGYKLVGHCSAETLQLTPNRAQDTTARRPTTTRGKPDEPVVQNETFQKRPGLLESQRRTTTDPDRIVLGPPRRSFASSNARAAGKGPEGLEESNTRDRTSFHEKSRNGDVPEDRHHERRNTQTNGRHGVRQEGEDIESATRRELERRPKWAGRDKNDQALEDEEDSSRAGFRRDRGKLSQPWFRKENADALEETGRDGERPQDWRRDRRDREWDRSAKVEAEPEWMDAAEPEEPFQVRTQEDFQRWKEKMKAGTATPTDRAEQHASTEAVQENAAKKVASPEPDDSMDKFFARFESKGQEQKPATVKMHGKTRFASLFSPAPEQSKQVEAPPPMPTSERPSSAQLPGSSADADQAGFARILEMLQTRSNNPTPQSQDTTKPRTPLYARGPEPRPEMEGRPSSQSLISILTGQNLSQQQEPTPMSQDRFADPGSSAPQPAHTRQQSSINKDEVLLNLLRQASLAPKPEPPMPHQQSGSGMYGMPGDPNARAAGRNHMISPVQGQGPMPGQRREASRSMFDDSPVSVYPNEPGPREHIQRRPTEGTHSGQEDPLIALLRGQATQRPMQPQGPPGLQRPPGLDQVPRPGQGWPTQPPQPQQPPQRQTTLPPGLSAVPRGMAGARFGQPQQIPTQQNVQPPPPQQRAQQQRKYTGESSSAPGMPNLPPGMYPPPGFMNAGPPPGFPGAMANHPARYQGEPGPQSANRGFMEMYGEVGGRGVGLRGGAGNGPMPPFR</sequence>
<organism evidence="2 3">
    <name type="scientific">Exophiala sideris</name>
    <dbReference type="NCBI Taxonomy" id="1016849"/>
    <lineage>
        <taxon>Eukaryota</taxon>
        <taxon>Fungi</taxon>
        <taxon>Dikarya</taxon>
        <taxon>Ascomycota</taxon>
        <taxon>Pezizomycotina</taxon>
        <taxon>Eurotiomycetes</taxon>
        <taxon>Chaetothyriomycetidae</taxon>
        <taxon>Chaetothyriales</taxon>
        <taxon>Herpotrichiellaceae</taxon>
        <taxon>Exophiala</taxon>
    </lineage>
</organism>
<feature type="compositionally biased region" description="Basic and acidic residues" evidence="1">
    <location>
        <begin position="540"/>
        <end position="549"/>
    </location>
</feature>
<proteinExistence type="predicted"/>
<keyword evidence="3" id="KW-1185">Reference proteome</keyword>
<feature type="compositionally biased region" description="Basic and acidic residues" evidence="1">
    <location>
        <begin position="270"/>
        <end position="282"/>
    </location>
</feature>
<feature type="compositionally biased region" description="Basic and acidic residues" evidence="1">
    <location>
        <begin position="562"/>
        <end position="573"/>
    </location>
</feature>
<feature type="compositionally biased region" description="Acidic residues" evidence="1">
    <location>
        <begin position="253"/>
        <end position="264"/>
    </location>
</feature>
<feature type="compositionally biased region" description="Basic and acidic residues" evidence="1">
    <location>
        <begin position="317"/>
        <end position="331"/>
    </location>
</feature>
<feature type="compositionally biased region" description="Polar residues" evidence="1">
    <location>
        <begin position="369"/>
        <end position="378"/>
    </location>
</feature>
<feature type="region of interest" description="Disordered" evidence="1">
    <location>
        <begin position="47"/>
        <end position="736"/>
    </location>
</feature>
<reference evidence="2 3" key="1">
    <citation type="submission" date="2023-08" db="EMBL/GenBank/DDBJ databases">
        <title>Black Yeasts Isolated from many extreme environments.</title>
        <authorList>
            <person name="Coleine C."/>
            <person name="Stajich J.E."/>
            <person name="Selbmann L."/>
        </authorList>
    </citation>
    <scope>NUCLEOTIDE SEQUENCE [LARGE SCALE GENOMIC DNA]</scope>
    <source>
        <strain evidence="2 3">CCFEE 6328</strain>
    </source>
</reference>
<feature type="compositionally biased region" description="Basic and acidic residues" evidence="1">
    <location>
        <begin position="86"/>
        <end position="96"/>
    </location>
</feature>
<gene>
    <name evidence="2" type="ORF">LTR69_009002</name>
</gene>
<dbReference type="InterPro" id="IPR046784">
    <property type="entry name" value="Eap1"/>
</dbReference>
<accession>A0ABR0J2E3</accession>
<comment type="caution">
    <text evidence="2">The sequence shown here is derived from an EMBL/GenBank/DDBJ whole genome shotgun (WGS) entry which is preliminary data.</text>
</comment>
<dbReference type="EMBL" id="JAVRRF010000023">
    <property type="protein sequence ID" value="KAK5054387.1"/>
    <property type="molecule type" value="Genomic_DNA"/>
</dbReference>
<feature type="compositionally biased region" description="Polar residues" evidence="1">
    <location>
        <begin position="396"/>
        <end position="409"/>
    </location>
</feature>
<protein>
    <submittedName>
        <fullName evidence="2">Uncharacterized protein</fullName>
    </submittedName>
</protein>
<feature type="compositionally biased region" description="Low complexity" evidence="1">
    <location>
        <begin position="103"/>
        <end position="114"/>
    </location>
</feature>
<name>A0ABR0J2E3_9EURO</name>
<feature type="compositionally biased region" description="Low complexity" evidence="1">
    <location>
        <begin position="631"/>
        <end position="641"/>
    </location>
</feature>
<feature type="compositionally biased region" description="Low complexity" evidence="1">
    <location>
        <begin position="655"/>
        <end position="665"/>
    </location>
</feature>